<dbReference type="InterPro" id="IPR013424">
    <property type="entry name" value="Ice-binding_C"/>
</dbReference>
<dbReference type="Pfam" id="PF07589">
    <property type="entry name" value="PEP-CTERM"/>
    <property type="match status" value="1"/>
</dbReference>
<name>A0A1X0Y5N7_9BACT</name>
<keyword evidence="1" id="KW-0472">Membrane</keyword>
<reference evidence="3 4" key="1">
    <citation type="submission" date="2017-03" db="EMBL/GenBank/DDBJ databases">
        <title>Genome sequence of Geothermobacter sp. EPR-M, Deep-Sea Iron Reducer.</title>
        <authorList>
            <person name="Tully B."/>
            <person name="Savalia P."/>
            <person name="Abuyen K."/>
            <person name="Baughan C."/>
            <person name="Romero E."/>
            <person name="Ronkowski C."/>
            <person name="Torres B."/>
            <person name="Tremblay J."/>
            <person name="Trujillo A."/>
            <person name="Tyler M."/>
            <person name="Perez-Rodriguez I."/>
            <person name="Amend J."/>
        </authorList>
    </citation>
    <scope>NUCLEOTIDE SEQUENCE [LARGE SCALE GENOMIC DNA]</scope>
    <source>
        <strain evidence="3 4">EPR-M</strain>
    </source>
</reference>
<dbReference type="EMBL" id="NAAD01000008">
    <property type="protein sequence ID" value="ORJ60463.1"/>
    <property type="molecule type" value="Genomic_DNA"/>
</dbReference>
<keyword evidence="1" id="KW-0812">Transmembrane</keyword>
<dbReference type="AlphaFoldDB" id="A0A1X0Y5N7"/>
<protein>
    <recommendedName>
        <fullName evidence="2">Ice-binding protein C-terminal domain-containing protein</fullName>
    </recommendedName>
</protein>
<comment type="caution">
    <text evidence="3">The sequence shown here is derived from an EMBL/GenBank/DDBJ whole genome shotgun (WGS) entry which is preliminary data.</text>
</comment>
<evidence type="ECO:0000313" key="4">
    <source>
        <dbReference type="Proteomes" id="UP000193136"/>
    </source>
</evidence>
<dbReference type="OrthoDB" id="8559815at2"/>
<feature type="domain" description="Ice-binding protein C-terminal" evidence="2">
    <location>
        <begin position="288"/>
        <end position="310"/>
    </location>
</feature>
<dbReference type="NCBIfam" id="TIGR02595">
    <property type="entry name" value="PEP_CTERM"/>
    <property type="match status" value="1"/>
</dbReference>
<gene>
    <name evidence="3" type="ORF">B5V00_07825</name>
</gene>
<evidence type="ECO:0000256" key="1">
    <source>
        <dbReference type="SAM" id="Phobius"/>
    </source>
</evidence>
<keyword evidence="4" id="KW-1185">Reference proteome</keyword>
<sequence length="315" mass="34135">MTAPSRWRARTAAGVPSACVCRLVPSRFELRKRFFFSCRIFLQSVVRLLTSKKKRIKTVRYKWECCLQSPWMTNKYGYWPSGTEEEAAMLRLLVLVMLMTAGMFSTAGASTIGWTDWTAATTGASGSAKGAISVGGSNIDVAFNGVLSFAQLGTGTNFWTEGSPAPYTNNPVIDNAPTPSELLGLNLRGSYSLTFSEPVANPVMAIVSLGRINQPVSYVFDTPFTLLSEGQGWWGDGNYTLGGSNVLTGYELHAAIQFEGLLSSIKWTSAPDEYWHGITVGVPDDVAPVPEPSLMLLLGSGLAGLALLRRKEKNV</sequence>
<dbReference type="STRING" id="1969733.B5V00_07825"/>
<evidence type="ECO:0000259" key="2">
    <source>
        <dbReference type="Pfam" id="PF07589"/>
    </source>
</evidence>
<organism evidence="3 4">
    <name type="scientific">Geothermobacter hydrogeniphilus</name>
    <dbReference type="NCBI Taxonomy" id="1969733"/>
    <lineage>
        <taxon>Bacteria</taxon>
        <taxon>Pseudomonadati</taxon>
        <taxon>Thermodesulfobacteriota</taxon>
        <taxon>Desulfuromonadia</taxon>
        <taxon>Desulfuromonadales</taxon>
        <taxon>Geothermobacteraceae</taxon>
        <taxon>Geothermobacter</taxon>
    </lineage>
</organism>
<dbReference type="Proteomes" id="UP000193136">
    <property type="component" value="Unassembled WGS sequence"/>
</dbReference>
<keyword evidence="1" id="KW-1133">Transmembrane helix</keyword>
<feature type="transmembrane region" description="Helical" evidence="1">
    <location>
        <begin position="92"/>
        <end position="114"/>
    </location>
</feature>
<evidence type="ECO:0000313" key="3">
    <source>
        <dbReference type="EMBL" id="ORJ60463.1"/>
    </source>
</evidence>
<proteinExistence type="predicted"/>
<accession>A0A1X0Y5N7</accession>